<dbReference type="PANTHER" id="PTHR33692">
    <property type="entry name" value="RIBOSOME MATURATION FACTOR RIMM"/>
    <property type="match status" value="1"/>
</dbReference>
<evidence type="ECO:0000256" key="4">
    <source>
        <dbReference type="ARBA" id="ARBA00023186"/>
    </source>
</evidence>
<name>A0A6N7QT55_9GAMM</name>
<organism evidence="8 9">
    <name type="scientific">Spiribacter salilacus</name>
    <dbReference type="NCBI Taxonomy" id="2664894"/>
    <lineage>
        <taxon>Bacteria</taxon>
        <taxon>Pseudomonadati</taxon>
        <taxon>Pseudomonadota</taxon>
        <taxon>Gammaproteobacteria</taxon>
        <taxon>Chromatiales</taxon>
        <taxon>Ectothiorhodospiraceae</taxon>
        <taxon>Spiribacter</taxon>
    </lineage>
</organism>
<keyword evidence="2 5" id="KW-0690">Ribosome biogenesis</keyword>
<dbReference type="PANTHER" id="PTHR33692:SF1">
    <property type="entry name" value="RIBOSOME MATURATION FACTOR RIMM"/>
    <property type="match status" value="1"/>
</dbReference>
<dbReference type="SUPFAM" id="SSF50346">
    <property type="entry name" value="PRC-barrel domain"/>
    <property type="match status" value="1"/>
</dbReference>
<proteinExistence type="inferred from homology"/>
<feature type="domain" description="Ribosome maturation factor RimM PRC barrel" evidence="7">
    <location>
        <begin position="101"/>
        <end position="164"/>
    </location>
</feature>
<dbReference type="Pfam" id="PF24986">
    <property type="entry name" value="PRC_RimM"/>
    <property type="match status" value="1"/>
</dbReference>
<keyword evidence="3 5" id="KW-0698">rRNA processing</keyword>
<dbReference type="Gene3D" id="2.40.30.60">
    <property type="entry name" value="RimM"/>
    <property type="match status" value="1"/>
</dbReference>
<keyword evidence="9" id="KW-1185">Reference proteome</keyword>
<dbReference type="Gene3D" id="2.30.30.240">
    <property type="entry name" value="PRC-barrel domain"/>
    <property type="match status" value="1"/>
</dbReference>
<dbReference type="InterPro" id="IPR011033">
    <property type="entry name" value="PRC_barrel-like_sf"/>
</dbReference>
<dbReference type="GO" id="GO:0043022">
    <property type="term" value="F:ribosome binding"/>
    <property type="evidence" value="ECO:0007669"/>
    <property type="project" value="InterPro"/>
</dbReference>
<comment type="function">
    <text evidence="5">An accessory protein needed during the final step in the assembly of 30S ribosomal subunit, possibly for assembly of the head region. Essential for efficient processing of 16S rRNA. May be needed both before and after RbfA during the maturation of 16S rRNA. It has affinity for free ribosomal 30S subunits but not for 70S ribosomes.</text>
</comment>
<evidence type="ECO:0000256" key="2">
    <source>
        <dbReference type="ARBA" id="ARBA00022517"/>
    </source>
</evidence>
<comment type="subcellular location">
    <subcellularLocation>
        <location evidence="5">Cytoplasm</location>
    </subcellularLocation>
</comment>
<evidence type="ECO:0000256" key="3">
    <source>
        <dbReference type="ARBA" id="ARBA00022552"/>
    </source>
</evidence>
<reference evidence="8 9" key="1">
    <citation type="submission" date="2019-11" db="EMBL/GenBank/DDBJ databases">
        <authorList>
            <person name="Zhang X.Y."/>
        </authorList>
    </citation>
    <scope>NUCLEOTIDE SEQUENCE [LARGE SCALE GENOMIC DNA]</scope>
    <source>
        <strain evidence="8 9">C176</strain>
    </source>
</reference>
<evidence type="ECO:0000256" key="5">
    <source>
        <dbReference type="HAMAP-Rule" id="MF_00014"/>
    </source>
</evidence>
<keyword evidence="4 5" id="KW-0143">Chaperone</keyword>
<sequence length="168" mass="18370">MSGADWIELGDIVGVHGVRGAVKIRSWTRPRENIFSYPIWRLVSESGEQTATLIKGQAQGRGLVAQLKDVNDRDQAAALRGAKIQIPKADLPPPAPGEYYWADLEGLQVQTVTGEDLGTVTGLMETGANDVLVVQGERERLIPFVPELYVKQVDMAAGRVIVDWDATF</sequence>
<evidence type="ECO:0000259" key="7">
    <source>
        <dbReference type="Pfam" id="PF24986"/>
    </source>
</evidence>
<dbReference type="RefSeq" id="WP_153719798.1">
    <property type="nucleotide sequence ID" value="NZ_WJPP01000004.1"/>
</dbReference>
<dbReference type="EMBL" id="WJPP01000004">
    <property type="protein sequence ID" value="MRH78770.1"/>
    <property type="molecule type" value="Genomic_DNA"/>
</dbReference>
<comment type="caution">
    <text evidence="8">The sequence shown here is derived from an EMBL/GenBank/DDBJ whole genome shotgun (WGS) entry which is preliminary data.</text>
</comment>
<dbReference type="InterPro" id="IPR009000">
    <property type="entry name" value="Transl_B-barrel_sf"/>
</dbReference>
<comment type="subunit">
    <text evidence="5">Binds ribosomal protein uS19.</text>
</comment>
<dbReference type="Proteomes" id="UP000433788">
    <property type="component" value="Unassembled WGS sequence"/>
</dbReference>
<dbReference type="GO" id="GO:0005737">
    <property type="term" value="C:cytoplasm"/>
    <property type="evidence" value="ECO:0007669"/>
    <property type="project" value="UniProtKB-SubCell"/>
</dbReference>
<evidence type="ECO:0000259" key="6">
    <source>
        <dbReference type="Pfam" id="PF01782"/>
    </source>
</evidence>
<comment type="similarity">
    <text evidence="5">Belongs to the RimM family.</text>
</comment>
<evidence type="ECO:0000313" key="8">
    <source>
        <dbReference type="EMBL" id="MRH78770.1"/>
    </source>
</evidence>
<keyword evidence="1 5" id="KW-0963">Cytoplasm</keyword>
<dbReference type="Pfam" id="PF01782">
    <property type="entry name" value="RimM"/>
    <property type="match status" value="1"/>
</dbReference>
<dbReference type="InterPro" id="IPR036976">
    <property type="entry name" value="RimM_N_sf"/>
</dbReference>
<dbReference type="InterPro" id="IPR002676">
    <property type="entry name" value="RimM_N"/>
</dbReference>
<dbReference type="NCBIfam" id="TIGR02273">
    <property type="entry name" value="16S_RimM"/>
    <property type="match status" value="1"/>
</dbReference>
<dbReference type="GO" id="GO:0042274">
    <property type="term" value="P:ribosomal small subunit biogenesis"/>
    <property type="evidence" value="ECO:0007669"/>
    <property type="project" value="UniProtKB-UniRule"/>
</dbReference>
<accession>A0A6N7QT55</accession>
<evidence type="ECO:0000256" key="1">
    <source>
        <dbReference type="ARBA" id="ARBA00022490"/>
    </source>
</evidence>
<protein>
    <recommendedName>
        <fullName evidence="5">Ribosome maturation factor RimM</fullName>
    </recommendedName>
</protein>
<dbReference type="GO" id="GO:0005840">
    <property type="term" value="C:ribosome"/>
    <property type="evidence" value="ECO:0007669"/>
    <property type="project" value="InterPro"/>
</dbReference>
<dbReference type="SUPFAM" id="SSF50447">
    <property type="entry name" value="Translation proteins"/>
    <property type="match status" value="1"/>
</dbReference>
<comment type="domain">
    <text evidence="5">The PRC barrel domain binds ribosomal protein uS19.</text>
</comment>
<evidence type="ECO:0000313" key="9">
    <source>
        <dbReference type="Proteomes" id="UP000433788"/>
    </source>
</evidence>
<feature type="domain" description="RimM N-terminal" evidence="6">
    <location>
        <begin position="9"/>
        <end position="89"/>
    </location>
</feature>
<dbReference type="InterPro" id="IPR056792">
    <property type="entry name" value="PRC_RimM"/>
</dbReference>
<dbReference type="InterPro" id="IPR011961">
    <property type="entry name" value="RimM"/>
</dbReference>
<dbReference type="GO" id="GO:0006364">
    <property type="term" value="P:rRNA processing"/>
    <property type="evidence" value="ECO:0007669"/>
    <property type="project" value="UniProtKB-UniRule"/>
</dbReference>
<gene>
    <name evidence="5 8" type="primary">rimM</name>
    <name evidence="8" type="ORF">GH984_08630</name>
</gene>
<dbReference type="HAMAP" id="MF_00014">
    <property type="entry name" value="Ribosome_mat_RimM"/>
    <property type="match status" value="1"/>
</dbReference>
<dbReference type="AlphaFoldDB" id="A0A6N7QT55"/>